<dbReference type="InterPro" id="IPR025646">
    <property type="entry name" value="DUF4350"/>
</dbReference>
<reference evidence="3 4" key="1">
    <citation type="submission" date="2019-06" db="EMBL/GenBank/DDBJ databases">
        <title>Sorghum-associated microbial communities from plants grown in Nebraska, USA.</title>
        <authorList>
            <person name="Schachtman D."/>
        </authorList>
    </citation>
    <scope>NUCLEOTIDE SEQUENCE [LARGE SCALE GENOMIC DNA]</scope>
    <source>
        <strain evidence="3 4">2482</strain>
    </source>
</reference>
<feature type="transmembrane region" description="Helical" evidence="1">
    <location>
        <begin position="9"/>
        <end position="27"/>
    </location>
</feature>
<feature type="domain" description="DUF4350" evidence="2">
    <location>
        <begin position="40"/>
        <end position="210"/>
    </location>
</feature>
<keyword evidence="1" id="KW-0812">Transmembrane</keyword>
<keyword evidence="4" id="KW-1185">Reference proteome</keyword>
<dbReference type="EMBL" id="VIVN01000005">
    <property type="protein sequence ID" value="TWE01706.1"/>
    <property type="molecule type" value="Genomic_DNA"/>
</dbReference>
<dbReference type="Pfam" id="PF14258">
    <property type="entry name" value="DUF4350"/>
    <property type="match status" value="1"/>
</dbReference>
<keyword evidence="1" id="KW-1133">Transmembrane helix</keyword>
<feature type="transmembrane region" description="Helical" evidence="1">
    <location>
        <begin position="237"/>
        <end position="258"/>
    </location>
</feature>
<evidence type="ECO:0000256" key="1">
    <source>
        <dbReference type="SAM" id="Phobius"/>
    </source>
</evidence>
<accession>A0A561DE71</accession>
<evidence type="ECO:0000259" key="2">
    <source>
        <dbReference type="Pfam" id="PF14258"/>
    </source>
</evidence>
<gene>
    <name evidence="3" type="ORF">FB550_10572</name>
</gene>
<keyword evidence="1" id="KW-0472">Membrane</keyword>
<protein>
    <submittedName>
        <fullName evidence="3">Uncharacterized protein DUF4350</fullName>
    </submittedName>
</protein>
<dbReference type="Proteomes" id="UP000319671">
    <property type="component" value="Unassembled WGS sequence"/>
</dbReference>
<dbReference type="AlphaFoldDB" id="A0A561DE71"/>
<name>A0A561DE71_9BACI</name>
<proteinExistence type="predicted"/>
<dbReference type="RefSeq" id="WP_144564913.1">
    <property type="nucleotide sequence ID" value="NZ_VIVN01000005.1"/>
</dbReference>
<evidence type="ECO:0000313" key="4">
    <source>
        <dbReference type="Proteomes" id="UP000319671"/>
    </source>
</evidence>
<sequence length="377" mass="44436">MNASKIRGWIWFVVLLLLFTGVSYFAFTPKPKIYPDYVTTSPAPSGIKALYTYLKREKDVRSWNHSPDLLPNEDKNQMLVMVGPAFTPEKEIMQAYEDFMNAGNTILLLQTNPKGMFDLEADFTEKSISHSEKWQTVKDQNHKSFKAEVKSDIRIRTIKGDELLLSDQYGPIAVKRTYGKGQLIVAITPEWFTNDKLLKKDHLPLSFQLLNQGNPDTLLFDEYTHVGENESTILTVYPMWFLVLIFQGIFWGFLWLWYKGKRFGPLLSPREEWVRFSDEGIQAITAWYLKGRRYQDSIHIQADYVKVLLQERWQIPYHKDWQDLTPYFERKWLKMPAREIKTFLNGLAAILKEEKINKQEYLLWSRKLEELRNEVES</sequence>
<organism evidence="3 4">
    <name type="scientific">Neobacillus bataviensis</name>
    <dbReference type="NCBI Taxonomy" id="220685"/>
    <lineage>
        <taxon>Bacteria</taxon>
        <taxon>Bacillati</taxon>
        <taxon>Bacillota</taxon>
        <taxon>Bacilli</taxon>
        <taxon>Bacillales</taxon>
        <taxon>Bacillaceae</taxon>
        <taxon>Neobacillus</taxon>
    </lineage>
</organism>
<comment type="caution">
    <text evidence="3">The sequence shown here is derived from an EMBL/GenBank/DDBJ whole genome shotgun (WGS) entry which is preliminary data.</text>
</comment>
<evidence type="ECO:0000313" key="3">
    <source>
        <dbReference type="EMBL" id="TWE01706.1"/>
    </source>
</evidence>